<dbReference type="SUPFAM" id="SSF75304">
    <property type="entry name" value="Amidase signature (AS) enzymes"/>
    <property type="match status" value="1"/>
</dbReference>
<comment type="catalytic activity">
    <reaction evidence="9 10">
        <text>L-glutamyl-tRNA(Gln) + L-glutamine + ATP + H2O = L-glutaminyl-tRNA(Gln) + L-glutamate + ADP + phosphate + H(+)</text>
        <dbReference type="Rhea" id="RHEA:17521"/>
        <dbReference type="Rhea" id="RHEA-COMP:9681"/>
        <dbReference type="Rhea" id="RHEA-COMP:9684"/>
        <dbReference type="ChEBI" id="CHEBI:15377"/>
        <dbReference type="ChEBI" id="CHEBI:15378"/>
        <dbReference type="ChEBI" id="CHEBI:29985"/>
        <dbReference type="ChEBI" id="CHEBI:30616"/>
        <dbReference type="ChEBI" id="CHEBI:43474"/>
        <dbReference type="ChEBI" id="CHEBI:58359"/>
        <dbReference type="ChEBI" id="CHEBI:78520"/>
        <dbReference type="ChEBI" id="CHEBI:78521"/>
        <dbReference type="ChEBI" id="CHEBI:456216"/>
        <dbReference type="EC" id="6.3.5.7"/>
    </reaction>
</comment>
<evidence type="ECO:0000256" key="2">
    <source>
        <dbReference type="ARBA" id="ARBA00011123"/>
    </source>
</evidence>
<feature type="active site" description="Charge relay system" evidence="10">
    <location>
        <position position="173"/>
    </location>
</feature>
<dbReference type="InterPro" id="IPR036928">
    <property type="entry name" value="AS_sf"/>
</dbReference>
<evidence type="ECO:0000256" key="7">
    <source>
        <dbReference type="ARBA" id="ARBA00022840"/>
    </source>
</evidence>
<dbReference type="PANTHER" id="PTHR11895">
    <property type="entry name" value="TRANSAMIDASE"/>
    <property type="match status" value="1"/>
</dbReference>
<feature type="domain" description="Amidase" evidence="11">
    <location>
        <begin position="26"/>
        <end position="103"/>
    </location>
</feature>
<evidence type="ECO:0000256" key="10">
    <source>
        <dbReference type="HAMAP-Rule" id="MF_00120"/>
    </source>
</evidence>
<protein>
    <recommendedName>
        <fullName evidence="4 10">Glutamyl-tRNA(Gln) amidotransferase subunit A</fullName>
        <shortName evidence="10">Glu-ADT subunit A</shortName>
        <ecNumber evidence="3 10">6.3.5.7</ecNumber>
    </recommendedName>
</protein>
<keyword evidence="13" id="KW-1185">Reference proteome</keyword>
<evidence type="ECO:0000256" key="3">
    <source>
        <dbReference type="ARBA" id="ARBA00012739"/>
    </source>
</evidence>
<evidence type="ECO:0000256" key="4">
    <source>
        <dbReference type="ARBA" id="ARBA00014428"/>
    </source>
</evidence>
<evidence type="ECO:0000256" key="5">
    <source>
        <dbReference type="ARBA" id="ARBA00022598"/>
    </source>
</evidence>
<keyword evidence="6 10" id="KW-0547">Nucleotide-binding</keyword>
<accession>A0ABT5BTR9</accession>
<comment type="subunit">
    <text evidence="2 10">Heterotrimer of A, B and C subunits.</text>
</comment>
<organism evidence="12 13">
    <name type="scientific">Sorangium atrum</name>
    <dbReference type="NCBI Taxonomy" id="2995308"/>
    <lineage>
        <taxon>Bacteria</taxon>
        <taxon>Pseudomonadati</taxon>
        <taxon>Myxococcota</taxon>
        <taxon>Polyangia</taxon>
        <taxon>Polyangiales</taxon>
        <taxon>Polyangiaceae</taxon>
        <taxon>Sorangium</taxon>
    </lineage>
</organism>
<dbReference type="PROSITE" id="PS00571">
    <property type="entry name" value="AMIDASES"/>
    <property type="match status" value="1"/>
</dbReference>
<dbReference type="Gene3D" id="3.90.1300.10">
    <property type="entry name" value="Amidase signature (AS) domain"/>
    <property type="match status" value="1"/>
</dbReference>
<sequence length="517" mass="53980">MDAAILDRSIPELAALVQRGEVSAEEVARAALSRIEQRDGALGAFLTVQGEQAVAAARALDARRARGEALGPLAGVPIGLKDALCTEGAPTTAGSKILTRAAAGGDGAPRAPDPARGFRPQFDATVVARLREAGAILPGKCNMDEFAMGSSNENSAFGPVKNPWDPSRIPGGSSGGSAVAVAAGMTPGSLGSDTGGSIRQPASLTGVVGIKPTYGRVSRYGLIAFASSLDQIGPFAQDVKGAARLLEVISGRDPRDATSLDAPVGAYEAACGRDVAGLRIGVPEEYFAKGIDARVEAKVREAIEGLRGLGCEIKPVRLPHTRYAVAAYYIVATAEASSNLARFDGVRFGLRVEGDRGGKADLQGLYGRTRGEGFGREVKRRILLGTYVLSAGYYDAYYLRAQKVRTLIRRDFDEAFREVDLIAAPVSPTVAFRLGERVDDPLSMYLADVYTLPASMAGLPAISVPCATAQAPDGGPALPVGLQLIGPALEEARLCQAAYAWEQISPVRGLRACVSNA</sequence>
<keyword evidence="5 10" id="KW-0436">Ligase</keyword>
<proteinExistence type="inferred from homology"/>
<comment type="function">
    <text evidence="10">Allows the formation of correctly charged Gln-tRNA(Gln) through the transamidation of misacylated Glu-tRNA(Gln) in organisms which lack glutaminyl-tRNA synthetase. The reaction takes place in the presence of glutamine and ATP through an activated gamma-phospho-Glu-tRNA(Gln).</text>
</comment>
<dbReference type="PANTHER" id="PTHR11895:SF151">
    <property type="entry name" value="GLUTAMYL-TRNA(GLN) AMIDOTRANSFERASE SUBUNIT A"/>
    <property type="match status" value="1"/>
</dbReference>
<dbReference type="EMBL" id="JAQNDK010000001">
    <property type="protein sequence ID" value="MDC0676372.1"/>
    <property type="molecule type" value="Genomic_DNA"/>
</dbReference>
<dbReference type="InterPro" id="IPR020556">
    <property type="entry name" value="Amidase_CS"/>
</dbReference>
<comment type="caution">
    <text evidence="12">The sequence shown here is derived from an EMBL/GenBank/DDBJ whole genome shotgun (WGS) entry which is preliminary data.</text>
</comment>
<gene>
    <name evidence="10 12" type="primary">gatA</name>
    <name evidence="12" type="ORF">POL72_01375</name>
</gene>
<name>A0ABT5BTR9_9BACT</name>
<dbReference type="InterPro" id="IPR023631">
    <property type="entry name" value="Amidase_dom"/>
</dbReference>
<evidence type="ECO:0000256" key="6">
    <source>
        <dbReference type="ARBA" id="ARBA00022741"/>
    </source>
</evidence>
<dbReference type="InterPro" id="IPR000120">
    <property type="entry name" value="Amidase"/>
</dbReference>
<evidence type="ECO:0000256" key="1">
    <source>
        <dbReference type="ARBA" id="ARBA00008069"/>
    </source>
</evidence>
<evidence type="ECO:0000313" key="13">
    <source>
        <dbReference type="Proteomes" id="UP001217485"/>
    </source>
</evidence>
<feature type="active site" description="Charge relay system" evidence="10">
    <location>
        <position position="81"/>
    </location>
</feature>
<evidence type="ECO:0000259" key="11">
    <source>
        <dbReference type="Pfam" id="PF01425"/>
    </source>
</evidence>
<evidence type="ECO:0000313" key="12">
    <source>
        <dbReference type="EMBL" id="MDC0676372.1"/>
    </source>
</evidence>
<reference evidence="12 13" key="1">
    <citation type="submission" date="2023-01" db="EMBL/GenBank/DDBJ databases">
        <title>Minimal conservation of predation-associated metabolite biosynthetic gene clusters underscores biosynthetic potential of Myxococcota including descriptions for ten novel species: Archangium lansinium sp. nov., Myxococcus landrumus sp. nov., Nannocystis bai.</title>
        <authorList>
            <person name="Ahearne A."/>
            <person name="Stevens C."/>
            <person name="Dowd S."/>
        </authorList>
    </citation>
    <scope>NUCLEOTIDE SEQUENCE [LARGE SCALE GENOMIC DNA]</scope>
    <source>
        <strain evidence="12 13">WIWO2</strain>
    </source>
</reference>
<evidence type="ECO:0000256" key="9">
    <source>
        <dbReference type="ARBA" id="ARBA00047407"/>
    </source>
</evidence>
<feature type="active site" description="Acyl-ester intermediate" evidence="10">
    <location>
        <position position="197"/>
    </location>
</feature>
<evidence type="ECO:0000256" key="8">
    <source>
        <dbReference type="ARBA" id="ARBA00022917"/>
    </source>
</evidence>
<feature type="domain" description="Amidase" evidence="11">
    <location>
        <begin position="116"/>
        <end position="495"/>
    </location>
</feature>
<dbReference type="HAMAP" id="MF_00120">
    <property type="entry name" value="GatA"/>
    <property type="match status" value="1"/>
</dbReference>
<dbReference type="Pfam" id="PF01425">
    <property type="entry name" value="Amidase"/>
    <property type="match status" value="2"/>
</dbReference>
<comment type="similarity">
    <text evidence="1 10">Belongs to the amidase family. GatA subfamily.</text>
</comment>
<dbReference type="RefSeq" id="WP_272093097.1">
    <property type="nucleotide sequence ID" value="NZ_JAQNDK010000001.1"/>
</dbReference>
<keyword evidence="7 10" id="KW-0067">ATP-binding</keyword>
<dbReference type="InterPro" id="IPR004412">
    <property type="entry name" value="GatA"/>
</dbReference>
<keyword evidence="8 10" id="KW-0648">Protein biosynthesis</keyword>
<dbReference type="NCBIfam" id="TIGR00132">
    <property type="entry name" value="gatA"/>
    <property type="match status" value="1"/>
</dbReference>
<dbReference type="EC" id="6.3.5.7" evidence="3 10"/>
<dbReference type="Proteomes" id="UP001217485">
    <property type="component" value="Unassembled WGS sequence"/>
</dbReference>